<dbReference type="CDD" id="cd06267">
    <property type="entry name" value="PBP1_LacI_sugar_binding-like"/>
    <property type="match status" value="1"/>
</dbReference>
<dbReference type="GO" id="GO:0000976">
    <property type="term" value="F:transcription cis-regulatory region binding"/>
    <property type="evidence" value="ECO:0007669"/>
    <property type="project" value="TreeGrafter"/>
</dbReference>
<keyword evidence="8" id="KW-0418">Kinase</keyword>
<dbReference type="InterPro" id="IPR036890">
    <property type="entry name" value="HATPase_C_sf"/>
</dbReference>
<keyword evidence="5" id="KW-0238">DNA-binding</keyword>
<dbReference type="Pfam" id="PF02518">
    <property type="entry name" value="HATPase_c"/>
    <property type="match status" value="1"/>
</dbReference>
<keyword evidence="3" id="KW-0597">Phosphoprotein</keyword>
<dbReference type="SUPFAM" id="SSF53822">
    <property type="entry name" value="Periplasmic binding protein-like I"/>
    <property type="match status" value="1"/>
</dbReference>
<dbReference type="Pfam" id="PF13377">
    <property type="entry name" value="Peripla_BP_3"/>
    <property type="match status" value="1"/>
</dbReference>
<dbReference type="InterPro" id="IPR003594">
    <property type="entry name" value="HATPase_dom"/>
</dbReference>
<evidence type="ECO:0000256" key="2">
    <source>
        <dbReference type="ARBA" id="ARBA00012438"/>
    </source>
</evidence>
<proteinExistence type="predicted"/>
<feature type="domain" description="Histidine kinase" evidence="7">
    <location>
        <begin position="460"/>
        <end position="692"/>
    </location>
</feature>
<sequence>MNTPFVLVLTPTFSQTIEQRICTGIHERLLGENIKLVFVPLDYLPEDADALTDLFWIHDLLKSLQPDLLLVYGGGLSYISGHEALQKVLARYTDIPVINMGSPLAGYPTIEVDNYGAMLTLMRDILRRRSGSSLLFLSGPALNEDSLHRQRALEAALAEQGQTLTSDQILQGDFTAATAERLVSRYLAKVDQPPGLIVCANDLSAKGVLDALAASPWSCPEDVWVTGYDDFEYAAFVMPGLTTVHYPAERLGACVAEAGLRQLAGDVIGSVRTVQGFPVYRGSTGDVHPGIGQHQERLLAQWELLQQRDNNSRKIKILRNVNRKQSLKDLLISLEPALGNLGVSHLSVFLNELSDDGTSGYTEYTSQGAQRHLSPGQKILPVKPVSAENYWVLCPLHAEQVDYGFAVACCAPQSAEFIDFLAPQLAELLHTDALEAKNEHYRLQNELNERMASLGSLVSGVAHEANTPIGNGKLAASSMLDLISQVKNDVDNSRLTKARFEQFINETEEYAEIIFQSLDRAAKIISNFKMVSVDQTAEEKRRFDLGEYVDSVLLSLRHQLKGTSVKLEAVLTEGVIVDTFPGAVAQVITNLFMNSLKHGFDHGSLEGTLRIELMKTNQCFRLIIADDGVGASESVLNHIFDPFFTTTRGKGGSGLGMHIVFNLLSQKLNWSIDVQSAPGEGMKIILEPNRSER</sequence>
<evidence type="ECO:0000256" key="1">
    <source>
        <dbReference type="ARBA" id="ARBA00000085"/>
    </source>
</evidence>
<keyword evidence="6" id="KW-0804">Transcription</keyword>
<dbReference type="HOGENOM" id="CLU_356343_0_0_6"/>
<dbReference type="RefSeq" id="WP_008046490.1">
    <property type="nucleotide sequence ID" value="NZ_CH724153.1"/>
</dbReference>
<dbReference type="Gene3D" id="3.30.565.10">
    <property type="entry name" value="Histidine kinase-like ATPase, C-terminal domain"/>
    <property type="match status" value="1"/>
</dbReference>
<organism evidence="8 9">
    <name type="scientific">Reinekea blandensis MED297</name>
    <dbReference type="NCBI Taxonomy" id="314283"/>
    <lineage>
        <taxon>Bacteria</taxon>
        <taxon>Pseudomonadati</taxon>
        <taxon>Pseudomonadota</taxon>
        <taxon>Gammaproteobacteria</taxon>
        <taxon>Oceanospirillales</taxon>
        <taxon>Saccharospirillaceae</taxon>
        <taxon>Reinekea</taxon>
    </lineage>
</organism>
<dbReference type="GO" id="GO:0000155">
    <property type="term" value="F:phosphorelay sensor kinase activity"/>
    <property type="evidence" value="ECO:0007669"/>
    <property type="project" value="InterPro"/>
</dbReference>
<keyword evidence="9" id="KW-1185">Reference proteome</keyword>
<dbReference type="InterPro" id="IPR004358">
    <property type="entry name" value="Sig_transdc_His_kin-like_C"/>
</dbReference>
<reference evidence="8 9" key="1">
    <citation type="submission" date="2006-02" db="EMBL/GenBank/DDBJ databases">
        <authorList>
            <person name="Pinhassi J."/>
            <person name="Pedros-Alio C."/>
            <person name="Ferriera S."/>
            <person name="Johnson J."/>
            <person name="Kravitz S."/>
            <person name="Halpern A."/>
            <person name="Remington K."/>
            <person name="Beeson K."/>
            <person name="Tran B."/>
            <person name="Rogers Y.-H."/>
            <person name="Friedman R."/>
            <person name="Venter J.C."/>
        </authorList>
    </citation>
    <scope>NUCLEOTIDE SEQUENCE [LARGE SCALE GENOMIC DNA]</scope>
    <source>
        <strain evidence="8 9">MED297</strain>
    </source>
</reference>
<comment type="catalytic activity">
    <reaction evidence="1">
        <text>ATP + protein L-histidine = ADP + protein N-phospho-L-histidine.</text>
        <dbReference type="EC" id="2.7.13.3"/>
    </reaction>
</comment>
<dbReference type="EMBL" id="AAOE01000004">
    <property type="protein sequence ID" value="EAR10317.1"/>
    <property type="molecule type" value="Genomic_DNA"/>
</dbReference>
<dbReference type="AlphaFoldDB" id="A4BBI2"/>
<evidence type="ECO:0000256" key="3">
    <source>
        <dbReference type="ARBA" id="ARBA00022553"/>
    </source>
</evidence>
<dbReference type="Proteomes" id="UP000005953">
    <property type="component" value="Unassembled WGS sequence"/>
</dbReference>
<protein>
    <recommendedName>
        <fullName evidence="2">histidine kinase</fullName>
        <ecNumber evidence="2">2.7.13.3</ecNumber>
    </recommendedName>
</protein>
<evidence type="ECO:0000256" key="6">
    <source>
        <dbReference type="ARBA" id="ARBA00023163"/>
    </source>
</evidence>
<keyword evidence="4" id="KW-0805">Transcription regulation</keyword>
<dbReference type="OrthoDB" id="2521613at2"/>
<dbReference type="InterPro" id="IPR005467">
    <property type="entry name" value="His_kinase_dom"/>
</dbReference>
<name>A4BBI2_9GAMM</name>
<dbReference type="GO" id="GO:0003700">
    <property type="term" value="F:DNA-binding transcription factor activity"/>
    <property type="evidence" value="ECO:0007669"/>
    <property type="project" value="TreeGrafter"/>
</dbReference>
<dbReference type="STRING" id="314283.MED297_00810"/>
<dbReference type="PROSITE" id="PS50109">
    <property type="entry name" value="HIS_KIN"/>
    <property type="match status" value="1"/>
</dbReference>
<dbReference type="PANTHER" id="PTHR30146:SF24">
    <property type="entry name" value="XYLOSE OPERON REGULATORY PROTEIN"/>
    <property type="match status" value="1"/>
</dbReference>
<dbReference type="CDD" id="cd00082">
    <property type="entry name" value="HisKA"/>
    <property type="match status" value="1"/>
</dbReference>
<keyword evidence="8" id="KW-0808">Transferase</keyword>
<evidence type="ECO:0000313" key="9">
    <source>
        <dbReference type="Proteomes" id="UP000005953"/>
    </source>
</evidence>
<dbReference type="EC" id="2.7.13.3" evidence="2"/>
<dbReference type="PANTHER" id="PTHR30146">
    <property type="entry name" value="LACI-RELATED TRANSCRIPTIONAL REPRESSOR"/>
    <property type="match status" value="1"/>
</dbReference>
<gene>
    <name evidence="8" type="ORF">MED297_00810</name>
</gene>
<dbReference type="InterPro" id="IPR046335">
    <property type="entry name" value="LacI/GalR-like_sensor"/>
</dbReference>
<evidence type="ECO:0000256" key="4">
    <source>
        <dbReference type="ARBA" id="ARBA00023015"/>
    </source>
</evidence>
<dbReference type="CDD" id="cd00075">
    <property type="entry name" value="HATPase"/>
    <property type="match status" value="1"/>
</dbReference>
<accession>A4BBI2</accession>
<dbReference type="InterPro" id="IPR028082">
    <property type="entry name" value="Peripla_BP_I"/>
</dbReference>
<evidence type="ECO:0000256" key="5">
    <source>
        <dbReference type="ARBA" id="ARBA00023125"/>
    </source>
</evidence>
<dbReference type="InterPro" id="IPR003661">
    <property type="entry name" value="HisK_dim/P_dom"/>
</dbReference>
<evidence type="ECO:0000313" key="8">
    <source>
        <dbReference type="EMBL" id="EAR10317.1"/>
    </source>
</evidence>
<comment type="caution">
    <text evidence="8">The sequence shown here is derived from an EMBL/GenBank/DDBJ whole genome shotgun (WGS) entry which is preliminary data.</text>
</comment>
<dbReference type="SMART" id="SM00387">
    <property type="entry name" value="HATPase_c"/>
    <property type="match status" value="1"/>
</dbReference>
<dbReference type="Gene3D" id="3.40.50.2300">
    <property type="match status" value="2"/>
</dbReference>
<dbReference type="InterPro" id="IPR036097">
    <property type="entry name" value="HisK_dim/P_sf"/>
</dbReference>
<evidence type="ECO:0000259" key="7">
    <source>
        <dbReference type="PROSITE" id="PS50109"/>
    </source>
</evidence>
<dbReference type="SUPFAM" id="SSF47384">
    <property type="entry name" value="Homodimeric domain of signal transducing histidine kinase"/>
    <property type="match status" value="1"/>
</dbReference>
<dbReference type="Gene3D" id="1.10.287.130">
    <property type="match status" value="1"/>
</dbReference>
<dbReference type="PRINTS" id="PR00344">
    <property type="entry name" value="BCTRLSENSOR"/>
</dbReference>
<dbReference type="SUPFAM" id="SSF55874">
    <property type="entry name" value="ATPase domain of HSP90 chaperone/DNA topoisomerase II/histidine kinase"/>
    <property type="match status" value="1"/>
</dbReference>